<dbReference type="Gene3D" id="3.40.50.1820">
    <property type="entry name" value="alpha/beta hydrolase"/>
    <property type="match status" value="1"/>
</dbReference>
<dbReference type="Proteomes" id="UP000774570">
    <property type="component" value="Unassembled WGS sequence"/>
</dbReference>
<evidence type="ECO:0000313" key="3">
    <source>
        <dbReference type="Proteomes" id="UP000774570"/>
    </source>
</evidence>
<keyword evidence="2" id="KW-0378">Hydrolase</keyword>
<dbReference type="EMBL" id="JAIBOA010000005">
    <property type="protein sequence ID" value="MBW8482744.1"/>
    <property type="molecule type" value="Genomic_DNA"/>
</dbReference>
<protein>
    <submittedName>
        <fullName evidence="2">Alpha/beta hydrolase</fullName>
    </submittedName>
</protein>
<dbReference type="PANTHER" id="PTHR37017">
    <property type="entry name" value="AB HYDROLASE-1 DOMAIN-CONTAINING PROTEIN-RELATED"/>
    <property type="match status" value="1"/>
</dbReference>
<dbReference type="GO" id="GO:0016787">
    <property type="term" value="F:hydrolase activity"/>
    <property type="evidence" value="ECO:0007669"/>
    <property type="project" value="UniProtKB-KW"/>
</dbReference>
<organism evidence="2 3">
    <name type="scientific">Actinomadura parmotrematis</name>
    <dbReference type="NCBI Taxonomy" id="2864039"/>
    <lineage>
        <taxon>Bacteria</taxon>
        <taxon>Bacillati</taxon>
        <taxon>Actinomycetota</taxon>
        <taxon>Actinomycetes</taxon>
        <taxon>Streptosporangiales</taxon>
        <taxon>Thermomonosporaceae</taxon>
        <taxon>Actinomadura</taxon>
    </lineage>
</organism>
<evidence type="ECO:0000313" key="2">
    <source>
        <dbReference type="EMBL" id="MBW8482744.1"/>
    </source>
</evidence>
<keyword evidence="3" id="KW-1185">Reference proteome</keyword>
<name>A0ABS7FQR9_9ACTN</name>
<proteinExistence type="predicted"/>
<dbReference type="InterPro" id="IPR000073">
    <property type="entry name" value="AB_hydrolase_1"/>
</dbReference>
<dbReference type="Pfam" id="PF12697">
    <property type="entry name" value="Abhydrolase_6"/>
    <property type="match status" value="1"/>
</dbReference>
<gene>
    <name evidence="2" type="ORF">K1Y72_10225</name>
</gene>
<feature type="domain" description="AB hydrolase-1" evidence="1">
    <location>
        <begin position="4"/>
        <end position="242"/>
    </location>
</feature>
<dbReference type="InterPro" id="IPR052897">
    <property type="entry name" value="Sec-Metab_Biosynth_Hydrolase"/>
</dbReference>
<accession>A0ABS7FQR9</accession>
<sequence>MATFVLVPGFWLGGWVWEAVAARLRGAGHEVHAVTLAGLAERAGEASPQVDVDAHVRDLVSLVEGRGLREVVLVGHSGAHMPVAGAVDVLAARSPGRVARVVYVDTAPMPSGMASLDFGPPGERAEVERRAAEEGGGWLIPVPRFVPAEGPSLEGLSAADLEALRTRGTPQPLATATQALRRPDPLPPVPSTMVACSMPVAAVRAMVASGAPVFAPMAGPEWEFRELATGHWPMLSEPAALAGLLAEISERGPSVRGVCGRG</sequence>
<dbReference type="PANTHER" id="PTHR37017:SF11">
    <property type="entry name" value="ESTERASE_LIPASE_THIOESTERASE DOMAIN-CONTAINING PROTEIN"/>
    <property type="match status" value="1"/>
</dbReference>
<comment type="caution">
    <text evidence="2">The sequence shown here is derived from an EMBL/GenBank/DDBJ whole genome shotgun (WGS) entry which is preliminary data.</text>
</comment>
<evidence type="ECO:0000259" key="1">
    <source>
        <dbReference type="Pfam" id="PF12697"/>
    </source>
</evidence>
<reference evidence="2 3" key="1">
    <citation type="submission" date="2021-07" db="EMBL/GenBank/DDBJ databases">
        <title>Actinomadura sp. PM05-2 isolated from lichen.</title>
        <authorList>
            <person name="Somphong A."/>
            <person name="Phongsopitanun W."/>
            <person name="Tanasupawat S."/>
            <person name="Peongsungnone V."/>
        </authorList>
    </citation>
    <scope>NUCLEOTIDE SEQUENCE [LARGE SCALE GENOMIC DNA]</scope>
    <source>
        <strain evidence="2 3">PM05-2</strain>
    </source>
</reference>
<dbReference type="InterPro" id="IPR029058">
    <property type="entry name" value="AB_hydrolase_fold"/>
</dbReference>
<dbReference type="SUPFAM" id="SSF53474">
    <property type="entry name" value="alpha/beta-Hydrolases"/>
    <property type="match status" value="1"/>
</dbReference>